<protein>
    <recommendedName>
        <fullName evidence="1">HTH cro/C1-type domain-containing protein</fullName>
    </recommendedName>
</protein>
<accession>A0ABQ5SVL2</accession>
<dbReference type="CDD" id="cd00093">
    <property type="entry name" value="HTH_XRE"/>
    <property type="match status" value="1"/>
</dbReference>
<reference evidence="2" key="1">
    <citation type="journal article" date="2014" name="Int. J. Syst. Evol. Microbiol.">
        <title>Complete genome of a new Firmicutes species belonging to the dominant human colonic microbiota ('Ruminococcus bicirculans') reveals two chromosomes and a selective capacity to utilize plant glucans.</title>
        <authorList>
            <consortium name="NISC Comparative Sequencing Program"/>
            <person name="Wegmann U."/>
            <person name="Louis P."/>
            <person name="Goesmann A."/>
            <person name="Henrissat B."/>
            <person name="Duncan S.H."/>
            <person name="Flint H.J."/>
        </authorList>
    </citation>
    <scope>NUCLEOTIDE SEQUENCE</scope>
    <source>
        <strain evidence="2">VKM Ac-1246</strain>
    </source>
</reference>
<evidence type="ECO:0000259" key="1">
    <source>
        <dbReference type="PROSITE" id="PS50943"/>
    </source>
</evidence>
<evidence type="ECO:0000313" key="3">
    <source>
        <dbReference type="Proteomes" id="UP001142292"/>
    </source>
</evidence>
<dbReference type="EMBL" id="BSEL01000004">
    <property type="protein sequence ID" value="GLJ67529.1"/>
    <property type="molecule type" value="Genomic_DNA"/>
</dbReference>
<dbReference type="PROSITE" id="PS50943">
    <property type="entry name" value="HTH_CROC1"/>
    <property type="match status" value="1"/>
</dbReference>
<dbReference type="Proteomes" id="UP001142292">
    <property type="component" value="Unassembled WGS sequence"/>
</dbReference>
<gene>
    <name evidence="2" type="ORF">GCM10017579_15650</name>
</gene>
<sequence length="149" mass="16325">MAHLDELLPEEFASPEERLALDLAREDQVLLAKLIEARRASGLSQEQVAERLGLSQATISAFERLGNDPHLSTVRRYARAVGVMIRHHVGEHAVGNGESHFLSHVSDREIEIHETAAATARKVSLYADWAWPEAGFAIESVADSAAVHA</sequence>
<keyword evidence="3" id="KW-1185">Reference proteome</keyword>
<organism evidence="2 3">
    <name type="scientific">Nocardioides luteus</name>
    <dbReference type="NCBI Taxonomy" id="1844"/>
    <lineage>
        <taxon>Bacteria</taxon>
        <taxon>Bacillati</taxon>
        <taxon>Actinomycetota</taxon>
        <taxon>Actinomycetes</taxon>
        <taxon>Propionibacteriales</taxon>
        <taxon>Nocardioidaceae</taxon>
        <taxon>Nocardioides</taxon>
    </lineage>
</organism>
<dbReference type="Pfam" id="PF01381">
    <property type="entry name" value="HTH_3"/>
    <property type="match status" value="1"/>
</dbReference>
<evidence type="ECO:0000313" key="2">
    <source>
        <dbReference type="EMBL" id="GLJ67529.1"/>
    </source>
</evidence>
<reference evidence="2" key="2">
    <citation type="submission" date="2023-01" db="EMBL/GenBank/DDBJ databases">
        <authorList>
            <person name="Sun Q."/>
            <person name="Evtushenko L."/>
        </authorList>
    </citation>
    <scope>NUCLEOTIDE SEQUENCE</scope>
    <source>
        <strain evidence="2">VKM Ac-1246</strain>
    </source>
</reference>
<dbReference type="InterPro" id="IPR001387">
    <property type="entry name" value="Cro/C1-type_HTH"/>
</dbReference>
<comment type="caution">
    <text evidence="2">The sequence shown here is derived from an EMBL/GenBank/DDBJ whole genome shotgun (WGS) entry which is preliminary data.</text>
</comment>
<dbReference type="InterPro" id="IPR010982">
    <property type="entry name" value="Lambda_DNA-bd_dom_sf"/>
</dbReference>
<dbReference type="Gene3D" id="1.10.260.40">
    <property type="entry name" value="lambda repressor-like DNA-binding domains"/>
    <property type="match status" value="1"/>
</dbReference>
<dbReference type="SUPFAM" id="SSF47413">
    <property type="entry name" value="lambda repressor-like DNA-binding domains"/>
    <property type="match status" value="1"/>
</dbReference>
<feature type="domain" description="HTH cro/C1-type" evidence="1">
    <location>
        <begin position="34"/>
        <end position="88"/>
    </location>
</feature>
<name>A0ABQ5SVL2_9ACTN</name>
<dbReference type="RefSeq" id="WP_189117785.1">
    <property type="nucleotide sequence ID" value="NZ_BMRK01000004.1"/>
</dbReference>
<proteinExistence type="predicted"/>
<dbReference type="SMART" id="SM00530">
    <property type="entry name" value="HTH_XRE"/>
    <property type="match status" value="1"/>
</dbReference>